<evidence type="ECO:0000313" key="4">
    <source>
        <dbReference type="EMBL" id="AST91142.1"/>
    </source>
</evidence>
<feature type="chain" id="PRO_5038858135" description="SH3b domain-containing protein" evidence="2">
    <location>
        <begin position="26"/>
        <end position="800"/>
    </location>
</feature>
<dbReference type="Pfam" id="PF08239">
    <property type="entry name" value="SH3_3"/>
    <property type="match status" value="1"/>
</dbReference>
<organism evidence="4 5">
    <name type="scientific">Sutcliffiella cohnii</name>
    <dbReference type="NCBI Taxonomy" id="33932"/>
    <lineage>
        <taxon>Bacteria</taxon>
        <taxon>Bacillati</taxon>
        <taxon>Bacillota</taxon>
        <taxon>Bacilli</taxon>
        <taxon>Bacillales</taxon>
        <taxon>Bacillaceae</taxon>
        <taxon>Sutcliffiella</taxon>
    </lineage>
</organism>
<dbReference type="RefSeq" id="WP_066416944.1">
    <property type="nucleotide sequence ID" value="NZ_CP018866.1"/>
</dbReference>
<dbReference type="NCBIfam" id="TIGR02669">
    <property type="entry name" value="SpoIID_LytB"/>
    <property type="match status" value="1"/>
</dbReference>
<dbReference type="PANTHER" id="PTHR30032">
    <property type="entry name" value="N-ACETYLMURAMOYL-L-ALANINE AMIDASE-RELATED"/>
    <property type="match status" value="1"/>
</dbReference>
<accession>A0A223KNT7</accession>
<feature type="compositionally biased region" description="Polar residues" evidence="1">
    <location>
        <begin position="561"/>
        <end position="571"/>
    </location>
</feature>
<dbReference type="Gene3D" id="2.30.30.40">
    <property type="entry name" value="SH3 Domains"/>
    <property type="match status" value="1"/>
</dbReference>
<feature type="domain" description="SH3b" evidence="3">
    <location>
        <begin position="618"/>
        <end position="680"/>
    </location>
</feature>
<evidence type="ECO:0000256" key="1">
    <source>
        <dbReference type="SAM" id="MobiDB-lite"/>
    </source>
</evidence>
<dbReference type="KEGG" id="bcoh:BC6307_07540"/>
<dbReference type="GO" id="GO:0030435">
    <property type="term" value="P:sporulation resulting in formation of a cellular spore"/>
    <property type="evidence" value="ECO:0007669"/>
    <property type="project" value="InterPro"/>
</dbReference>
<dbReference type="InterPro" id="IPR013486">
    <property type="entry name" value="SpoIID/LytB"/>
</dbReference>
<dbReference type="SUPFAM" id="SSF55383">
    <property type="entry name" value="Copper amine oxidase, domain N"/>
    <property type="match status" value="1"/>
</dbReference>
<evidence type="ECO:0000256" key="2">
    <source>
        <dbReference type="SAM" id="SignalP"/>
    </source>
</evidence>
<dbReference type="AlphaFoldDB" id="A0A223KNT7"/>
<dbReference type="Proteomes" id="UP000215224">
    <property type="component" value="Chromosome"/>
</dbReference>
<dbReference type="InterPro" id="IPR036582">
    <property type="entry name" value="Mao_N_sf"/>
</dbReference>
<dbReference type="InterPro" id="IPR013693">
    <property type="entry name" value="SpoIID/LytB_N"/>
</dbReference>
<keyword evidence="2" id="KW-0732">Signal</keyword>
<dbReference type="Gene3D" id="3.30.457.10">
    <property type="entry name" value="Copper amine oxidase-like, N-terminal domain"/>
    <property type="match status" value="1"/>
</dbReference>
<dbReference type="InterPro" id="IPR003646">
    <property type="entry name" value="SH3-like_bac-type"/>
</dbReference>
<proteinExistence type="predicted"/>
<name>A0A223KNT7_9BACI</name>
<dbReference type="Gene3D" id="2.60.40.4070">
    <property type="match status" value="1"/>
</dbReference>
<keyword evidence="5" id="KW-1185">Reference proteome</keyword>
<protein>
    <recommendedName>
        <fullName evidence="3">SH3b domain-containing protein</fullName>
    </recommendedName>
</protein>
<feature type="signal peptide" evidence="2">
    <location>
        <begin position="1"/>
        <end position="25"/>
    </location>
</feature>
<dbReference type="EMBL" id="CP018866">
    <property type="protein sequence ID" value="AST91142.1"/>
    <property type="molecule type" value="Genomic_DNA"/>
</dbReference>
<evidence type="ECO:0000313" key="5">
    <source>
        <dbReference type="Proteomes" id="UP000215224"/>
    </source>
</evidence>
<dbReference type="Pfam" id="PF07833">
    <property type="entry name" value="Cu_amine_oxidN1"/>
    <property type="match status" value="1"/>
</dbReference>
<feature type="region of interest" description="Disordered" evidence="1">
    <location>
        <begin position="547"/>
        <end position="613"/>
    </location>
</feature>
<dbReference type="SMART" id="SM00287">
    <property type="entry name" value="SH3b"/>
    <property type="match status" value="1"/>
</dbReference>
<dbReference type="GO" id="GO:0030288">
    <property type="term" value="C:outer membrane-bounded periplasmic space"/>
    <property type="evidence" value="ECO:0007669"/>
    <property type="project" value="TreeGrafter"/>
</dbReference>
<dbReference type="STRING" id="1314751.GCA_001591425_02652"/>
<dbReference type="InterPro" id="IPR012854">
    <property type="entry name" value="Cu_amine_oxidase-like_N"/>
</dbReference>
<dbReference type="InterPro" id="IPR051922">
    <property type="entry name" value="Bact_Sporulation_Assoc"/>
</dbReference>
<sequence>MKKVTSILLILLLAFSSFPIQNFHASAQTTQQPNVSVKLVNYLGNVHELTINFTGNYVLNNNIQIENGKTYRLRNEGGSLVLMEGTTRIHTFNEFSFVPSIYNEEHRIRINNRPYLGTIRFVAEGSFVRPINTIPVEDYLKGVVPSEMPASWNVEALKAQAVAARTYVAMQGNKVIDDTINFQVYAGYAWHANSTRAVNETTGQTLMHNGRYISAVYSSSNGGKTESNANVWGGTSLSYLPIKDDPYDSIDAWNFTINKTQIDTSNLNLSTPETWWSQTRERDTTIPNNIKTWLYNNGYSNTEIKIVSIPTMKFSDQLTSGGRVRNGDITVHFFVRSLATKDFVRNTDGTIRLHTVEFKNTSAQRIRAMIGINLIRSYLVDSVRETNTSIVVNGRGWGHGVGMSQWGAKGMADRGFKVAEILQFYFPGTTLTPVIQYAAHPVSNVQEQVTPLQITNERVEYDAKNDQIIIRYSLNQDAPVTITVRDSANKVVTTLIRDVTRKAGDLAQFWTVTSVPNGTYSYTIEAKNSSGQTVSANVQHILAKATQQTVQPVVTEPAPEQVSQPKEQPATSEPIAQPKEQPVASQPVAQPAPPKVTTPPATVQAKPKTPSVAAVGTRVTGKVNVNVANIRKSASTSSTIVGKAKRNQNVNILGRTGEFYQVQAGSVRGFIHVNLLTINQKLSNKDHITVVINGRVANMQGNALVRNNTLYVPLKGVADNFKMSYQWNKKTNRITIKDKRSNAIMDVNNRNATVNGKKVKITHAPQTINSRVYASLRTVNETTQAKTHWDSKARIVWITR</sequence>
<reference evidence="4 5" key="1">
    <citation type="submission" date="2016-12" db="EMBL/GenBank/DDBJ databases">
        <title>The whole genome sequencing and assembly of Bacillus cohnii DSM 6307T strain.</title>
        <authorList>
            <person name="Lee Y.-J."/>
            <person name="Yi H."/>
            <person name="Bahn Y.-S."/>
            <person name="Kim J.F."/>
            <person name="Lee D.-W."/>
        </authorList>
    </citation>
    <scope>NUCLEOTIDE SEQUENCE [LARGE SCALE GENOMIC DNA]</scope>
    <source>
        <strain evidence="4 5">DSM 6307</strain>
    </source>
</reference>
<gene>
    <name evidence="4" type="ORF">BC6307_07540</name>
</gene>
<dbReference type="PANTHER" id="PTHR30032:SF4">
    <property type="entry name" value="AMIDASE ENHANCER"/>
    <property type="match status" value="1"/>
</dbReference>
<dbReference type="Pfam" id="PF08486">
    <property type="entry name" value="SpoIID"/>
    <property type="match status" value="1"/>
</dbReference>
<evidence type="ECO:0000259" key="3">
    <source>
        <dbReference type="SMART" id="SM00287"/>
    </source>
</evidence>